<sequence length="312" mass="36110">MLLSHLASELICRIFAYANSPQDYMALGRTSRRLQVLGNAPACHLAFLYNYFDADRPIYKRDYPRLVQWIASTGVEPIGHTMTKTARRIPTQLFVNVFQNPRWADINPLVLFRSECVSGQYTVPSVLDDHTLPLVRARQASRHRLIENNEIRGVRRVYLDAEVRMDRNQKIVCDCVFHQIDAVYCFTVLRDVREVHVGRILYQDEGIVSDTTWSSLLSVCHRHTTSIQVMPTPKRHRRQWTPCLLQSLEGCTLQRRISKGGLSAGCRFDYVFVYEHVLDDTICLEFCARTPQGDLEPRGFVLMKEFCIVWKS</sequence>
<evidence type="ECO:0008006" key="3">
    <source>
        <dbReference type="Google" id="ProtNLM"/>
    </source>
</evidence>
<dbReference type="EMBL" id="MCGN01000005">
    <property type="protein sequence ID" value="ORY96759.1"/>
    <property type="molecule type" value="Genomic_DNA"/>
</dbReference>
<reference evidence="1 2" key="1">
    <citation type="submission" date="2016-07" db="EMBL/GenBank/DDBJ databases">
        <title>Pervasive Adenine N6-methylation of Active Genes in Fungi.</title>
        <authorList>
            <consortium name="DOE Joint Genome Institute"/>
            <person name="Mondo S.J."/>
            <person name="Dannebaum R.O."/>
            <person name="Kuo R.C."/>
            <person name="Labutti K."/>
            <person name="Haridas S."/>
            <person name="Kuo A."/>
            <person name="Salamov A."/>
            <person name="Ahrendt S.R."/>
            <person name="Lipzen A."/>
            <person name="Sullivan W."/>
            <person name="Andreopoulos W.B."/>
            <person name="Clum A."/>
            <person name="Lindquist E."/>
            <person name="Daum C."/>
            <person name="Ramamoorthy G.K."/>
            <person name="Gryganskyi A."/>
            <person name="Culley D."/>
            <person name="Magnuson J.K."/>
            <person name="James T.Y."/>
            <person name="O'Malley M.A."/>
            <person name="Stajich J.E."/>
            <person name="Spatafora J.W."/>
            <person name="Visel A."/>
            <person name="Grigoriev I.V."/>
        </authorList>
    </citation>
    <scope>NUCLEOTIDE SEQUENCE [LARGE SCALE GENOMIC DNA]</scope>
    <source>
        <strain evidence="1 2">NRRL 2496</strain>
    </source>
</reference>
<dbReference type="OrthoDB" id="2304952at2759"/>
<dbReference type="InParanoid" id="A0A1X2HD99"/>
<dbReference type="AlphaFoldDB" id="A0A1X2HD99"/>
<comment type="caution">
    <text evidence="1">The sequence shown here is derived from an EMBL/GenBank/DDBJ whole genome shotgun (WGS) entry which is preliminary data.</text>
</comment>
<dbReference type="Proteomes" id="UP000242180">
    <property type="component" value="Unassembled WGS sequence"/>
</dbReference>
<evidence type="ECO:0000313" key="2">
    <source>
        <dbReference type="Proteomes" id="UP000242180"/>
    </source>
</evidence>
<keyword evidence="2" id="KW-1185">Reference proteome</keyword>
<protein>
    <recommendedName>
        <fullName evidence="3">F-box domain-containing protein</fullName>
    </recommendedName>
</protein>
<name>A0A1X2HD99_SYNRA</name>
<accession>A0A1X2HD99</accession>
<evidence type="ECO:0000313" key="1">
    <source>
        <dbReference type="EMBL" id="ORY96759.1"/>
    </source>
</evidence>
<dbReference type="OMA" id="YLLMKEH"/>
<organism evidence="1 2">
    <name type="scientific">Syncephalastrum racemosum</name>
    <name type="common">Filamentous fungus</name>
    <dbReference type="NCBI Taxonomy" id="13706"/>
    <lineage>
        <taxon>Eukaryota</taxon>
        <taxon>Fungi</taxon>
        <taxon>Fungi incertae sedis</taxon>
        <taxon>Mucoromycota</taxon>
        <taxon>Mucoromycotina</taxon>
        <taxon>Mucoromycetes</taxon>
        <taxon>Mucorales</taxon>
        <taxon>Syncephalastraceae</taxon>
        <taxon>Syncephalastrum</taxon>
    </lineage>
</organism>
<proteinExistence type="predicted"/>
<gene>
    <name evidence="1" type="ORF">BCR43DRAFT_524805</name>
</gene>